<accession>A0A8S1USJ0</accession>
<comment type="caution">
    <text evidence="1">The sequence shown here is derived from an EMBL/GenBank/DDBJ whole genome shotgun (WGS) entry which is preliminary data.</text>
</comment>
<name>A0A8S1USJ0_9CILI</name>
<proteinExistence type="predicted"/>
<evidence type="ECO:0000313" key="2">
    <source>
        <dbReference type="Proteomes" id="UP000689195"/>
    </source>
</evidence>
<dbReference type="EMBL" id="CAJJDO010000047">
    <property type="protein sequence ID" value="CAD8167444.1"/>
    <property type="molecule type" value="Genomic_DNA"/>
</dbReference>
<dbReference type="AlphaFoldDB" id="A0A8S1USJ0"/>
<protein>
    <submittedName>
        <fullName evidence="1">Uncharacterized protein</fullName>
    </submittedName>
</protein>
<gene>
    <name evidence="1" type="ORF">PPENT_87.1.T0470122</name>
</gene>
<reference evidence="1" key="1">
    <citation type="submission" date="2021-01" db="EMBL/GenBank/DDBJ databases">
        <authorList>
            <consortium name="Genoscope - CEA"/>
            <person name="William W."/>
        </authorList>
    </citation>
    <scope>NUCLEOTIDE SEQUENCE</scope>
</reference>
<organism evidence="1 2">
    <name type="scientific">Paramecium pentaurelia</name>
    <dbReference type="NCBI Taxonomy" id="43138"/>
    <lineage>
        <taxon>Eukaryota</taxon>
        <taxon>Sar</taxon>
        <taxon>Alveolata</taxon>
        <taxon>Ciliophora</taxon>
        <taxon>Intramacronucleata</taxon>
        <taxon>Oligohymenophorea</taxon>
        <taxon>Peniculida</taxon>
        <taxon>Parameciidae</taxon>
        <taxon>Paramecium</taxon>
    </lineage>
</organism>
<evidence type="ECO:0000313" key="1">
    <source>
        <dbReference type="EMBL" id="CAD8167444.1"/>
    </source>
</evidence>
<dbReference type="Proteomes" id="UP000689195">
    <property type="component" value="Unassembled WGS sequence"/>
</dbReference>
<keyword evidence="2" id="KW-1185">Reference proteome</keyword>
<sequence>MLSSKEYKRFIQTQISEDQFNLDTSIYLESPQCSINRQKKFNFNIQNQVLKSPNDNQFKSSFSSQHSKLTPENFQFPKQKSYIVYGKFSNRILRIKKQNKLHKSQSQIDAVQFPKIINKIRRSSGCELLSDKQVRFAFLYPITNVAFHLLQKELKRNEIRKKTIFKRMSSILIKHSNNLKSQTIIDPFQQETIDQSPSKFGEKQSSIILKQFQKSFGCLKESQELFQNMENSEKLQLQQDKFKKFSQSLTNSPKINKNQKSKNKLLDSQKVVLDISKKQRKTFISIQNYVNERSLSNQTKSVGLIQKQIHFQYQNLLSLTETDSSSPIKQKTTNTSRNFNHIKSLSNLPDIREVSTQRLNNNRIQKIAEKVKNVYLLSPNKSKQIQDKIKI</sequence>